<comment type="subcellular location">
    <subcellularLocation>
        <location evidence="1 7">Cell membrane</location>
        <topology evidence="1 7">Multi-pass membrane protein</topology>
    </subcellularLocation>
</comment>
<keyword evidence="3" id="KW-1003">Cell membrane</keyword>
<evidence type="ECO:0000256" key="8">
    <source>
        <dbReference type="SAM" id="Phobius"/>
    </source>
</evidence>
<comment type="similarity">
    <text evidence="7">Belongs to the drug/metabolite transporter (DMT) superfamily. Small multidrug resistance (SMR) (TC 2.A.7.1) family.</text>
</comment>
<evidence type="ECO:0000256" key="4">
    <source>
        <dbReference type="ARBA" id="ARBA00022692"/>
    </source>
</evidence>
<dbReference type="InterPro" id="IPR037185">
    <property type="entry name" value="EmrE-like"/>
</dbReference>
<dbReference type="RefSeq" id="WP_330485717.1">
    <property type="nucleotide sequence ID" value="NZ_JAZBJZ010000122.1"/>
</dbReference>
<keyword evidence="5 8" id="KW-1133">Transmembrane helix</keyword>
<protein>
    <submittedName>
        <fullName evidence="9">Quaternary ammonium compound efflux SMR transporter SugE</fullName>
    </submittedName>
</protein>
<evidence type="ECO:0000313" key="9">
    <source>
        <dbReference type="EMBL" id="MEE3719281.1"/>
    </source>
</evidence>
<accession>A0AAW9Q8K2</accession>
<keyword evidence="10" id="KW-1185">Reference proteome</keyword>
<dbReference type="EMBL" id="JAZBJZ010000122">
    <property type="protein sequence ID" value="MEE3719281.1"/>
    <property type="molecule type" value="Genomic_DNA"/>
</dbReference>
<keyword evidence="6 8" id="KW-0472">Membrane</keyword>
<gene>
    <name evidence="9" type="primary">sugE</name>
    <name evidence="9" type="ORF">V2H45_21285</name>
</gene>
<dbReference type="InterPro" id="IPR000390">
    <property type="entry name" value="Small_drug/metabolite_transptr"/>
</dbReference>
<sequence>MDWFYLILAGVLEIVWATGLKYTDGFSKLLPSIGTIAALIVSFLFLAQALRTLPIGTGYAIWTGIGTVGTAIVGIMLFGESREFTRLVCIAMIILGIIGLKLATPSSV</sequence>
<dbReference type="InterPro" id="IPR045324">
    <property type="entry name" value="Small_multidrug_res"/>
</dbReference>
<evidence type="ECO:0000256" key="1">
    <source>
        <dbReference type="ARBA" id="ARBA00004651"/>
    </source>
</evidence>
<comment type="caution">
    <text evidence="9">The sequence shown here is derived from an EMBL/GenBank/DDBJ whole genome shotgun (WGS) entry which is preliminary data.</text>
</comment>
<dbReference type="Proteomes" id="UP001333818">
    <property type="component" value="Unassembled WGS sequence"/>
</dbReference>
<dbReference type="FunFam" id="1.10.3730.20:FF:000001">
    <property type="entry name" value="Quaternary ammonium compound resistance transporter SugE"/>
    <property type="match status" value="1"/>
</dbReference>
<dbReference type="GO" id="GO:0005886">
    <property type="term" value="C:plasma membrane"/>
    <property type="evidence" value="ECO:0007669"/>
    <property type="project" value="UniProtKB-SubCell"/>
</dbReference>
<dbReference type="SUPFAM" id="SSF103481">
    <property type="entry name" value="Multidrug resistance efflux transporter EmrE"/>
    <property type="match status" value="1"/>
</dbReference>
<evidence type="ECO:0000256" key="7">
    <source>
        <dbReference type="RuleBase" id="RU003942"/>
    </source>
</evidence>
<evidence type="ECO:0000256" key="3">
    <source>
        <dbReference type="ARBA" id="ARBA00022475"/>
    </source>
</evidence>
<reference evidence="9" key="1">
    <citation type="submission" date="2024-01" db="EMBL/GenBank/DDBJ databases">
        <title>Bank of Algae and Cyanobacteria of the Azores (BACA) strain genomes.</title>
        <authorList>
            <person name="Luz R."/>
            <person name="Cordeiro R."/>
            <person name="Fonseca A."/>
            <person name="Goncalves V."/>
        </authorList>
    </citation>
    <scope>NUCLEOTIDE SEQUENCE</scope>
    <source>
        <strain evidence="9">BACA0141</strain>
    </source>
</reference>
<dbReference type="PANTHER" id="PTHR30561:SF0">
    <property type="entry name" value="GUANIDINIUM EXPORTER"/>
    <property type="match status" value="1"/>
</dbReference>
<dbReference type="NCBIfam" id="NF008512">
    <property type="entry name" value="PRK11431.1"/>
    <property type="match status" value="1"/>
</dbReference>
<evidence type="ECO:0000313" key="10">
    <source>
        <dbReference type="Proteomes" id="UP001333818"/>
    </source>
</evidence>
<feature type="transmembrane region" description="Helical" evidence="8">
    <location>
        <begin position="84"/>
        <end position="103"/>
    </location>
</feature>
<dbReference type="Pfam" id="PF00893">
    <property type="entry name" value="Multi_Drug_Res"/>
    <property type="match status" value="1"/>
</dbReference>
<dbReference type="AlphaFoldDB" id="A0AAW9Q8K2"/>
<dbReference type="Gene3D" id="1.10.3730.20">
    <property type="match status" value="1"/>
</dbReference>
<proteinExistence type="inferred from homology"/>
<feature type="transmembrane region" description="Helical" evidence="8">
    <location>
        <begin position="59"/>
        <end position="78"/>
    </location>
</feature>
<dbReference type="GO" id="GO:0022857">
    <property type="term" value="F:transmembrane transporter activity"/>
    <property type="evidence" value="ECO:0007669"/>
    <property type="project" value="InterPro"/>
</dbReference>
<evidence type="ECO:0000256" key="5">
    <source>
        <dbReference type="ARBA" id="ARBA00022989"/>
    </source>
</evidence>
<keyword evidence="4 7" id="KW-0812">Transmembrane</keyword>
<name>A0AAW9Q8K2_9CYAN</name>
<evidence type="ECO:0000256" key="6">
    <source>
        <dbReference type="ARBA" id="ARBA00023136"/>
    </source>
</evidence>
<dbReference type="PANTHER" id="PTHR30561">
    <property type="entry name" value="SMR FAMILY PROTON-DEPENDENT DRUG EFFLUX TRANSPORTER SUGE"/>
    <property type="match status" value="1"/>
</dbReference>
<keyword evidence="2" id="KW-0813">Transport</keyword>
<feature type="transmembrane region" description="Helical" evidence="8">
    <location>
        <begin position="27"/>
        <end position="47"/>
    </location>
</feature>
<organism evidence="9 10">
    <name type="scientific">Tumidithrix elongata BACA0141</name>
    <dbReference type="NCBI Taxonomy" id="2716417"/>
    <lineage>
        <taxon>Bacteria</taxon>
        <taxon>Bacillati</taxon>
        <taxon>Cyanobacteriota</taxon>
        <taxon>Cyanophyceae</taxon>
        <taxon>Pseudanabaenales</taxon>
        <taxon>Pseudanabaenaceae</taxon>
        <taxon>Tumidithrix</taxon>
        <taxon>Tumidithrix elongata</taxon>
    </lineage>
</organism>
<evidence type="ECO:0000256" key="2">
    <source>
        <dbReference type="ARBA" id="ARBA00022448"/>
    </source>
</evidence>